<organism evidence="3 4">
    <name type="scientific">Paracoccus haematequi</name>
    <dbReference type="NCBI Taxonomy" id="2491866"/>
    <lineage>
        <taxon>Bacteria</taxon>
        <taxon>Pseudomonadati</taxon>
        <taxon>Pseudomonadota</taxon>
        <taxon>Alphaproteobacteria</taxon>
        <taxon>Rhodobacterales</taxon>
        <taxon>Paracoccaceae</taxon>
        <taxon>Paracoccus</taxon>
    </lineage>
</organism>
<proteinExistence type="predicted"/>
<evidence type="ECO:0000313" key="4">
    <source>
        <dbReference type="Proteomes" id="UP000270743"/>
    </source>
</evidence>
<protein>
    <recommendedName>
        <fullName evidence="5">Nickel/cobalt homeostasis protein RcnB</fullName>
    </recommendedName>
</protein>
<keyword evidence="4" id="KW-1185">Reference proteome</keyword>
<evidence type="ECO:0000256" key="2">
    <source>
        <dbReference type="SAM" id="SignalP"/>
    </source>
</evidence>
<reference evidence="3 4" key="1">
    <citation type="submission" date="2018-12" db="EMBL/GenBank/DDBJ databases">
        <authorList>
            <person name="Criscuolo A."/>
        </authorList>
    </citation>
    <scope>NUCLEOTIDE SEQUENCE [LARGE SCALE GENOMIC DNA]</scope>
    <source>
        <strain evidence="3">ACIP1116241</strain>
    </source>
</reference>
<feature type="signal peptide" evidence="2">
    <location>
        <begin position="1"/>
        <end position="24"/>
    </location>
</feature>
<dbReference type="RefSeq" id="WP_126154943.1">
    <property type="nucleotide sequence ID" value="NZ_UZWE01000035.1"/>
</dbReference>
<dbReference type="AlphaFoldDB" id="A0A3S4CKL9"/>
<feature type="chain" id="PRO_5018614340" description="Nickel/cobalt homeostasis protein RcnB" evidence="2">
    <location>
        <begin position="25"/>
        <end position="104"/>
    </location>
</feature>
<evidence type="ECO:0000256" key="1">
    <source>
        <dbReference type="SAM" id="MobiDB-lite"/>
    </source>
</evidence>
<evidence type="ECO:0008006" key="5">
    <source>
        <dbReference type="Google" id="ProtNLM"/>
    </source>
</evidence>
<name>A0A3S4CKL9_9RHOB</name>
<dbReference type="Proteomes" id="UP000270743">
    <property type="component" value="Unassembled WGS sequence"/>
</dbReference>
<evidence type="ECO:0000313" key="3">
    <source>
        <dbReference type="EMBL" id="VDS09291.1"/>
    </source>
</evidence>
<dbReference type="EMBL" id="UZWE01000035">
    <property type="protein sequence ID" value="VDS09291.1"/>
    <property type="molecule type" value="Genomic_DNA"/>
</dbReference>
<dbReference type="OrthoDB" id="7779104at2"/>
<feature type="region of interest" description="Disordered" evidence="1">
    <location>
        <begin position="26"/>
        <end position="48"/>
    </location>
</feature>
<sequence>MIRKIMVIAAAAAAAVLIAISSNEAPQAQGTTQAAMARSEQKPLRPGDILSPDATNFIDFPGRYGLGTDLPGSRYAIVDGHLVRIDPDTMELQSILRKDTVALD</sequence>
<keyword evidence="2" id="KW-0732">Signal</keyword>
<accession>A0A3S4CKL9</accession>
<gene>
    <name evidence="3" type="ORF">PARHAE_02489</name>
</gene>